<evidence type="ECO:0000256" key="1">
    <source>
        <dbReference type="SAM" id="Coils"/>
    </source>
</evidence>
<gene>
    <name evidence="2" type="ORF">ACFOY2_04960</name>
</gene>
<organism evidence="2 3">
    <name type="scientific">Nonomuraea purpurea</name>
    <dbReference type="NCBI Taxonomy" id="1849276"/>
    <lineage>
        <taxon>Bacteria</taxon>
        <taxon>Bacillati</taxon>
        <taxon>Actinomycetota</taxon>
        <taxon>Actinomycetes</taxon>
        <taxon>Streptosporangiales</taxon>
        <taxon>Streptosporangiaceae</taxon>
        <taxon>Nonomuraea</taxon>
    </lineage>
</organism>
<comment type="caution">
    <text evidence="2">The sequence shown here is derived from an EMBL/GenBank/DDBJ whole genome shotgun (WGS) entry which is preliminary data.</text>
</comment>
<feature type="coiled-coil region" evidence="1">
    <location>
        <begin position="84"/>
        <end position="118"/>
    </location>
</feature>
<sequence length="132" mass="14375">MGSRNPQDYSPEEFDAVVAMIQGDAELRKDIEAITGQAVAGKSPRELFELFRTIQHTTEVQAVVVNYGRARRAVRDTRAQLEADASAEEALTLARKEIERLEASNDALKRKNQALAASQGATPLPRVAGGRA</sequence>
<dbReference type="EMBL" id="JBHSBI010000002">
    <property type="protein sequence ID" value="MFC4006559.1"/>
    <property type="molecule type" value="Genomic_DNA"/>
</dbReference>
<reference evidence="3" key="1">
    <citation type="journal article" date="2019" name="Int. J. Syst. Evol. Microbiol.">
        <title>The Global Catalogue of Microorganisms (GCM) 10K type strain sequencing project: providing services to taxonomists for standard genome sequencing and annotation.</title>
        <authorList>
            <consortium name="The Broad Institute Genomics Platform"/>
            <consortium name="The Broad Institute Genome Sequencing Center for Infectious Disease"/>
            <person name="Wu L."/>
            <person name="Ma J."/>
        </authorList>
    </citation>
    <scope>NUCLEOTIDE SEQUENCE [LARGE SCALE GENOMIC DNA]</scope>
    <source>
        <strain evidence="3">TBRC 1276</strain>
    </source>
</reference>
<protein>
    <submittedName>
        <fullName evidence="2">Uncharacterized protein</fullName>
    </submittedName>
</protein>
<accession>A0ABV8G0C8</accession>
<dbReference type="Proteomes" id="UP001595851">
    <property type="component" value="Unassembled WGS sequence"/>
</dbReference>
<keyword evidence="1" id="KW-0175">Coiled coil</keyword>
<name>A0ABV8G0C8_9ACTN</name>
<proteinExistence type="predicted"/>
<evidence type="ECO:0000313" key="2">
    <source>
        <dbReference type="EMBL" id="MFC4006559.1"/>
    </source>
</evidence>
<dbReference type="RefSeq" id="WP_379526699.1">
    <property type="nucleotide sequence ID" value="NZ_JBHSBI010000002.1"/>
</dbReference>
<keyword evidence="3" id="KW-1185">Reference proteome</keyword>
<evidence type="ECO:0000313" key="3">
    <source>
        <dbReference type="Proteomes" id="UP001595851"/>
    </source>
</evidence>